<feature type="transmembrane region" description="Helical" evidence="1">
    <location>
        <begin position="186"/>
        <end position="209"/>
    </location>
</feature>
<evidence type="ECO:0000313" key="2">
    <source>
        <dbReference type="EMBL" id="WOC13221.1"/>
    </source>
</evidence>
<proteinExistence type="predicted"/>
<keyword evidence="1" id="KW-0472">Membrane</keyword>
<dbReference type="AlphaFoldDB" id="A0AA97CVK2"/>
<protein>
    <submittedName>
        <fullName evidence="2">Uncharacterized protein</fullName>
    </submittedName>
</protein>
<keyword evidence="1" id="KW-1133">Transmembrane helix</keyword>
<gene>
    <name evidence="2" type="ORF">MP11Mi_23220</name>
</gene>
<reference evidence="2" key="1">
    <citation type="submission" date="2023-06" db="EMBL/GenBank/DDBJ databases">
        <title>Gordonia sp. nov. and Pseudochrobactrum sp. nov., two species isolated from the burying beetle Nicrophorus vespilloides.</title>
        <authorList>
            <person name="Poehlein A."/>
            <person name="Guzman J."/>
            <person name="Daniel R."/>
            <person name="Vilcinskas A."/>
        </authorList>
    </citation>
    <scope>NUCLEOTIDE SEQUENCE</scope>
    <source>
        <strain evidence="2">MP11Mi</strain>
    </source>
</reference>
<organism evidence="2">
    <name type="scientific">Gordonia sp. MP11Mi</name>
    <dbReference type="NCBI Taxonomy" id="3022769"/>
    <lineage>
        <taxon>Bacteria</taxon>
        <taxon>Bacillati</taxon>
        <taxon>Actinomycetota</taxon>
        <taxon>Actinomycetes</taxon>
        <taxon>Mycobacteriales</taxon>
        <taxon>Gordoniaceae</taxon>
        <taxon>Gordonia</taxon>
    </lineage>
</organism>
<name>A0AA97CVK2_9ACTN</name>
<sequence length="220" mass="23591">MSRRSSRAPGRTSLPRRVWEAALNELTPASLPRPRPSEEHFADGHLAIGVIDDAIEEGPGSDVQGADMLIINAEVPSHGILHREVLCPISMPGSGRDLIGQTISFRHTTHDPNFINDALVVGWPPMVSRALEPTRFEGPGALRARAWRFLAGFSMAVTCIGIMLTPVLLCGIIVGGDMFADLPAWFHPGVAVASSVGAAMLGLFAVAVCNRRMNAALRRT</sequence>
<feature type="transmembrane region" description="Helical" evidence="1">
    <location>
        <begin position="149"/>
        <end position="174"/>
    </location>
</feature>
<evidence type="ECO:0000256" key="1">
    <source>
        <dbReference type="SAM" id="Phobius"/>
    </source>
</evidence>
<dbReference type="EMBL" id="CP128986">
    <property type="protein sequence ID" value="WOC13221.1"/>
    <property type="molecule type" value="Genomic_DNA"/>
</dbReference>
<keyword evidence="1" id="KW-0812">Transmembrane</keyword>
<accession>A0AA97CVK2</accession>